<dbReference type="RefSeq" id="WP_135367230.1">
    <property type="nucleotide sequence ID" value="NZ_RKLX01000003.1"/>
</dbReference>
<keyword evidence="2" id="KW-1185">Reference proteome</keyword>
<reference evidence="1 2" key="1">
    <citation type="submission" date="2018-10" db="EMBL/GenBank/DDBJ databases">
        <title>Lactobacillus sp. R7 and Lactobacillus sp. R19 isolated from fermented mustard green product of Taiwan.</title>
        <authorList>
            <person name="Lin S.-T."/>
        </authorList>
    </citation>
    <scope>NUCLEOTIDE SEQUENCE [LARGE SCALE GENOMIC DNA]</scope>
    <source>
        <strain evidence="1 2">BCRC 81129</strain>
    </source>
</reference>
<dbReference type="OrthoDB" id="2318182at2"/>
<accession>A0A4Z0JC50</accession>
<evidence type="ECO:0000313" key="1">
    <source>
        <dbReference type="EMBL" id="TGD19728.1"/>
    </source>
</evidence>
<protein>
    <submittedName>
        <fullName evidence="1">Uncharacterized protein</fullName>
    </submittedName>
</protein>
<organism evidence="1 2">
    <name type="scientific">Levilactobacillus suantsaiihabitans</name>
    <dbReference type="NCBI Taxonomy" id="2487722"/>
    <lineage>
        <taxon>Bacteria</taxon>
        <taxon>Bacillati</taxon>
        <taxon>Bacillota</taxon>
        <taxon>Bacilli</taxon>
        <taxon>Lactobacillales</taxon>
        <taxon>Lactobacillaceae</taxon>
        <taxon>Levilactobacillus</taxon>
    </lineage>
</organism>
<sequence>MATTILTPAENRFLQLSQQALDLPALTRLMPLLRDHPTIKDSSDFLTRSARAALLEQRVDWLKLSSTAWKLLADSPYVINPSNQRLDWRHCALCHKPVRYEYHVVLRANGHKIIVGSECVKKFMSDEMQYLMTITTEDNIHAVAQYDVLTAHYPQVPEILWDPAALPHLPATHHRRQRWVHSGTAHTVTGYLQHRQTTLPETQLQPYLSEYDTLTTLDHEAAVAAKRAAQRRADRERQLAEEEAQAAWDHAQHQESAAVQALRASAPYQTTLQRVAELIVQHLPLAEFKAQLAQVILPPQLKKLVNSYQLGVMATEFDRQHQITATRLQIVPRYLVADVDRLSRQLAHQRQRDWDDDLFNAAVGFDWTHDQRQARLDQLRQPWEGRQVPAAVFKDCLTIRERLSAGQPVPATWPAAVRRAFAHRLAVQPQTGWVPAKKNHVTTAQLRQLAHSHPDFPAVATAYHRLYALPAATEAATLSALQQYYLLLADKRAERQNVTHALVQKLLED</sequence>
<dbReference type="AlphaFoldDB" id="A0A4Z0JC50"/>
<dbReference type="Proteomes" id="UP000297348">
    <property type="component" value="Unassembled WGS sequence"/>
</dbReference>
<comment type="caution">
    <text evidence="1">The sequence shown here is derived from an EMBL/GenBank/DDBJ whole genome shotgun (WGS) entry which is preliminary data.</text>
</comment>
<gene>
    <name evidence="1" type="ORF">EGT51_02525</name>
</gene>
<dbReference type="EMBL" id="RKLX01000003">
    <property type="protein sequence ID" value="TGD19728.1"/>
    <property type="molecule type" value="Genomic_DNA"/>
</dbReference>
<name>A0A4Z0JC50_9LACO</name>
<evidence type="ECO:0000313" key="2">
    <source>
        <dbReference type="Proteomes" id="UP000297348"/>
    </source>
</evidence>
<proteinExistence type="predicted"/>